<gene>
    <name evidence="7" type="ORF">PSQ40_06200</name>
</gene>
<keyword evidence="8" id="KW-1185">Reference proteome</keyword>
<dbReference type="InterPro" id="IPR050097">
    <property type="entry name" value="Ferredoxin-NADP_redctase_2"/>
</dbReference>
<dbReference type="InterPro" id="IPR022890">
    <property type="entry name" value="Fd--NADP_Rdtase_type_2"/>
</dbReference>
<evidence type="ECO:0000256" key="4">
    <source>
        <dbReference type="ARBA" id="ARBA00023002"/>
    </source>
</evidence>
<feature type="domain" description="FAD/NAD(P)-binding" evidence="6">
    <location>
        <begin position="12"/>
        <end position="310"/>
    </location>
</feature>
<feature type="binding site" evidence="5">
    <location>
        <position position="128"/>
    </location>
    <ligand>
        <name>FAD</name>
        <dbReference type="ChEBI" id="CHEBI:57692"/>
    </ligand>
</feature>
<feature type="binding site" evidence="5">
    <location>
        <position position="53"/>
    </location>
    <ligand>
        <name>FAD</name>
        <dbReference type="ChEBI" id="CHEBI:57692"/>
    </ligand>
</feature>
<dbReference type="Proteomes" id="UP001528673">
    <property type="component" value="Unassembled WGS sequence"/>
</dbReference>
<reference evidence="7 8" key="1">
    <citation type="submission" date="2023-02" db="EMBL/GenBank/DDBJ databases">
        <title>Bacterial whole genomic sequence of Curvibacter sp. HBC61.</title>
        <authorList>
            <person name="Le V."/>
            <person name="Ko S.-R."/>
            <person name="Ahn C.-Y."/>
            <person name="Oh H.-M."/>
        </authorList>
    </citation>
    <scope>NUCLEOTIDE SEQUENCE [LARGE SCALE GENOMIC DNA]</scope>
    <source>
        <strain evidence="7 8">HBC61</strain>
    </source>
</reference>
<feature type="binding site" evidence="5">
    <location>
        <position position="93"/>
    </location>
    <ligand>
        <name>FAD</name>
        <dbReference type="ChEBI" id="CHEBI:57692"/>
    </ligand>
</feature>
<evidence type="ECO:0000259" key="6">
    <source>
        <dbReference type="Pfam" id="PF07992"/>
    </source>
</evidence>
<proteinExistence type="inferred from homology"/>
<sequence>MNTTALPPIETDCVVIGAGPVGLFQVFQLGLQGLHAQVVDTLPAVGGQCLALYPDKPIYDIPGLPVCTGRELAERLLQQTRPFAPTFHLSQEVAELARQADGRWHLLTSTGTRFLTRTVFIAAGVGAFVARSLRLEGIAAFEGRQVHYQTPAAATLAGQRLLINGADDAAVQTAVEAGRLRQSADANAPRSVTLLHRKDAFEAAPELLAELAALRAADLVRVAVGQAIGLQTHDSAQGLRLTGLQIATADDEELTLPADQVLVFLGLAPRLGPLADWGLAMERKLLPVDPASCGTELPGIFAVGDINHYPGKRKLILCGFHEATMAAFAAAQWLSPNQAPVRLQYTTTSTQLQQRLGVATAPRH</sequence>
<comment type="caution">
    <text evidence="5">Lacks conserved residue(s) required for the propagation of feature annotation.</text>
</comment>
<keyword evidence="4 5" id="KW-0560">Oxidoreductase</keyword>
<dbReference type="EMBL" id="JAQSIP010000002">
    <property type="protein sequence ID" value="MDD0838156.1"/>
    <property type="molecule type" value="Genomic_DNA"/>
</dbReference>
<accession>A0ABT5MVS3</accession>
<dbReference type="InterPro" id="IPR036188">
    <property type="entry name" value="FAD/NAD-bd_sf"/>
</dbReference>
<dbReference type="InterPro" id="IPR023753">
    <property type="entry name" value="FAD/NAD-binding_dom"/>
</dbReference>
<evidence type="ECO:0000256" key="1">
    <source>
        <dbReference type="ARBA" id="ARBA00022630"/>
    </source>
</evidence>
<keyword evidence="2 5" id="KW-0274">FAD</keyword>
<name>A0ABT5MVS3_9BURK</name>
<keyword evidence="1 5" id="KW-0285">Flavoprotein</keyword>
<dbReference type="EC" id="1.18.1.2" evidence="5"/>
<dbReference type="HAMAP" id="MF_01685">
    <property type="entry name" value="FENR2"/>
    <property type="match status" value="1"/>
</dbReference>
<evidence type="ECO:0000313" key="7">
    <source>
        <dbReference type="EMBL" id="MDD0838156.1"/>
    </source>
</evidence>
<dbReference type="Pfam" id="PF07992">
    <property type="entry name" value="Pyr_redox_2"/>
    <property type="match status" value="1"/>
</dbReference>
<comment type="catalytic activity">
    <reaction evidence="5">
        <text>2 reduced [2Fe-2S]-[ferredoxin] + NADP(+) + H(+) = 2 oxidized [2Fe-2S]-[ferredoxin] + NADPH</text>
        <dbReference type="Rhea" id="RHEA:20125"/>
        <dbReference type="Rhea" id="RHEA-COMP:10000"/>
        <dbReference type="Rhea" id="RHEA-COMP:10001"/>
        <dbReference type="ChEBI" id="CHEBI:15378"/>
        <dbReference type="ChEBI" id="CHEBI:33737"/>
        <dbReference type="ChEBI" id="CHEBI:33738"/>
        <dbReference type="ChEBI" id="CHEBI:57783"/>
        <dbReference type="ChEBI" id="CHEBI:58349"/>
        <dbReference type="EC" id="1.18.1.2"/>
    </reaction>
</comment>
<protein>
    <recommendedName>
        <fullName evidence="5">Ferredoxin--NADP reductase</fullName>
        <shortName evidence="5">FNR</shortName>
        <shortName evidence="5">Fd-NADP(+) reductase</shortName>
        <ecNumber evidence="5">1.18.1.2</ecNumber>
    </recommendedName>
</protein>
<evidence type="ECO:0000256" key="3">
    <source>
        <dbReference type="ARBA" id="ARBA00022857"/>
    </source>
</evidence>
<comment type="caution">
    <text evidence="7">The sequence shown here is derived from an EMBL/GenBank/DDBJ whole genome shotgun (WGS) entry which is preliminary data.</text>
</comment>
<comment type="similarity">
    <text evidence="5">Belongs to the ferredoxin--NADP reductase type 2 family.</text>
</comment>
<evidence type="ECO:0000256" key="2">
    <source>
        <dbReference type="ARBA" id="ARBA00022827"/>
    </source>
</evidence>
<dbReference type="SUPFAM" id="SSF51905">
    <property type="entry name" value="FAD/NAD(P)-binding domain"/>
    <property type="match status" value="2"/>
</dbReference>
<feature type="binding site" evidence="5">
    <location>
        <position position="48"/>
    </location>
    <ligand>
        <name>FAD</name>
        <dbReference type="ChEBI" id="CHEBI:57692"/>
    </ligand>
</feature>
<feature type="binding site" evidence="5">
    <location>
        <position position="40"/>
    </location>
    <ligand>
        <name>FAD</name>
        <dbReference type="ChEBI" id="CHEBI:57692"/>
    </ligand>
</feature>
<dbReference type="RefSeq" id="WP_273949729.1">
    <property type="nucleotide sequence ID" value="NZ_JAQSIP010000002.1"/>
</dbReference>
<dbReference type="PRINTS" id="PR00368">
    <property type="entry name" value="FADPNR"/>
</dbReference>
<dbReference type="Gene3D" id="3.50.50.60">
    <property type="entry name" value="FAD/NAD(P)-binding domain"/>
    <property type="match status" value="2"/>
</dbReference>
<dbReference type="PANTHER" id="PTHR48105">
    <property type="entry name" value="THIOREDOXIN REDUCTASE 1-RELATED-RELATED"/>
    <property type="match status" value="1"/>
</dbReference>
<evidence type="ECO:0000313" key="8">
    <source>
        <dbReference type="Proteomes" id="UP001528673"/>
    </source>
</evidence>
<comment type="subunit">
    <text evidence="5">Homodimer.</text>
</comment>
<organism evidence="7 8">
    <name type="scientific">Curvibacter cyanobacteriorum</name>
    <dbReference type="NCBI Taxonomy" id="3026422"/>
    <lineage>
        <taxon>Bacteria</taxon>
        <taxon>Pseudomonadati</taxon>
        <taxon>Pseudomonadota</taxon>
        <taxon>Betaproteobacteria</taxon>
        <taxon>Burkholderiales</taxon>
        <taxon>Comamonadaceae</taxon>
        <taxon>Curvibacter</taxon>
    </lineage>
</organism>
<dbReference type="PRINTS" id="PR00469">
    <property type="entry name" value="PNDRDTASEII"/>
</dbReference>
<evidence type="ECO:0000256" key="5">
    <source>
        <dbReference type="HAMAP-Rule" id="MF_01685"/>
    </source>
</evidence>
<feature type="binding site" evidence="5">
    <location>
        <position position="305"/>
    </location>
    <ligand>
        <name>FAD</name>
        <dbReference type="ChEBI" id="CHEBI:57692"/>
    </ligand>
</feature>
<feature type="binding site" evidence="5">
    <location>
        <position position="347"/>
    </location>
    <ligand>
        <name>FAD</name>
        <dbReference type="ChEBI" id="CHEBI:57692"/>
    </ligand>
</feature>
<comment type="cofactor">
    <cofactor evidence="5">
        <name>FAD</name>
        <dbReference type="ChEBI" id="CHEBI:57692"/>
    </cofactor>
    <text evidence="5">Binds 1 FAD per subunit.</text>
</comment>
<keyword evidence="3 5" id="KW-0521">NADP</keyword>